<sequence length="593" mass="66383">MYEAESEQGPPGTFESYRAEGDLLYKNANYTKAAECYTIALDIRLGDNDCLVARSRCYLQLGDTTKALADAESSLSEDNNNHKGLYQKAEALYASGEFELALVFYHRGHKLRPELQEFRLGIQKAQEAIDNSVGAPERVTLTKEGDLTFFEQQAEVSTSYGRMPTKITSKKVIPPSAAKDKTVKELLGNLYADRLFLDCLLRETGEHPLSDRGRHVYDIIYNGIMFLEGRTDFWRQQKPMYCRRKERFQPKSKDSHKSNINEYIVRTLTDIDDAQADGRYADSLRRAEKCLKTLDNYNQDDVENKEEIIATLHSSIGNACLETGDLQRACHEHSRDLDISNHIESEDGKSRALDNLGRVYARKGEYQKAIDVWSSKLSMTKSDLESTWLYHEIGRCHLEIGNYSEALEFGEKAKDAAKSADDDMWRLNSVVLVAQSEVKLERLQEALGSFQAAMEMAKVQNDKAAESAIKKAIDDINNKIVNGIKFEGSSQKEITPEPQKEKSPEPPKKSPSPTPSPPVKEATPVEEKTPEKTPTHDPSPSPPPQGKSPSIKSPMPAPTKTPSREEDDQSLAPTPKPITATPEGKEEATSTNE</sequence>
<evidence type="ECO:0000256" key="8">
    <source>
        <dbReference type="ARBA" id="ARBA00034143"/>
    </source>
</evidence>
<evidence type="ECO:0000256" key="9">
    <source>
        <dbReference type="PROSITE-ProRule" id="PRU00339"/>
    </source>
</evidence>
<dbReference type="EMBL" id="KB310768">
    <property type="protein sequence ID" value="ELT90815.1"/>
    <property type="molecule type" value="Genomic_DNA"/>
</dbReference>
<dbReference type="AlphaFoldDB" id="R7TIC9"/>
<keyword evidence="10" id="KW-0175">Coiled coil</keyword>
<dbReference type="PROSITE" id="PS50005">
    <property type="entry name" value="TPR"/>
    <property type="match status" value="1"/>
</dbReference>
<keyword evidence="2" id="KW-0963">Cytoplasm</keyword>
<evidence type="ECO:0000313" key="13">
    <source>
        <dbReference type="EnsemblMetazoa" id="CapteP148055"/>
    </source>
</evidence>
<gene>
    <name evidence="12" type="ORF">CAPTEDRAFT_148055</name>
</gene>
<dbReference type="Gene3D" id="1.25.40.10">
    <property type="entry name" value="Tetratricopeptide repeat domain"/>
    <property type="match status" value="3"/>
</dbReference>
<evidence type="ECO:0000256" key="7">
    <source>
        <dbReference type="ARBA" id="ARBA00034139"/>
    </source>
</evidence>
<feature type="coiled-coil region" evidence="10">
    <location>
        <begin position="433"/>
        <end position="460"/>
    </location>
</feature>
<reference evidence="14" key="1">
    <citation type="submission" date="2012-12" db="EMBL/GenBank/DDBJ databases">
        <authorList>
            <person name="Hellsten U."/>
            <person name="Grimwood J."/>
            <person name="Chapman J.A."/>
            <person name="Shapiro H."/>
            <person name="Aerts A."/>
            <person name="Otillar R.P."/>
            <person name="Terry A.Y."/>
            <person name="Boore J.L."/>
            <person name="Simakov O."/>
            <person name="Marletaz F."/>
            <person name="Cho S.-J."/>
            <person name="Edsinger-Gonzales E."/>
            <person name="Havlak P."/>
            <person name="Kuo D.-H."/>
            <person name="Larsson T."/>
            <person name="Lv J."/>
            <person name="Arendt D."/>
            <person name="Savage R."/>
            <person name="Osoegawa K."/>
            <person name="de Jong P."/>
            <person name="Lindberg D.R."/>
            <person name="Seaver E.C."/>
            <person name="Weisblat D.A."/>
            <person name="Putnam N.H."/>
            <person name="Grigoriev I.V."/>
            <person name="Rokhsar D.S."/>
        </authorList>
    </citation>
    <scope>NUCLEOTIDE SEQUENCE</scope>
    <source>
        <strain evidence="14">I ESC-2004</strain>
    </source>
</reference>
<evidence type="ECO:0000256" key="5">
    <source>
        <dbReference type="ARBA" id="ARBA00023212"/>
    </source>
</evidence>
<name>R7TIC9_CAPTE</name>
<accession>R7TIC9</accession>
<dbReference type="InterPro" id="IPR019734">
    <property type="entry name" value="TPR_rpt"/>
</dbReference>
<evidence type="ECO:0000256" key="10">
    <source>
        <dbReference type="SAM" id="Coils"/>
    </source>
</evidence>
<evidence type="ECO:0000256" key="3">
    <source>
        <dbReference type="ARBA" id="ARBA00022737"/>
    </source>
</evidence>
<evidence type="ECO:0000313" key="14">
    <source>
        <dbReference type="Proteomes" id="UP000014760"/>
    </source>
</evidence>
<keyword evidence="6" id="KW-0966">Cell projection</keyword>
<evidence type="ECO:0000256" key="1">
    <source>
        <dbReference type="ARBA" id="ARBA00004430"/>
    </source>
</evidence>
<dbReference type="OMA" id="VMPGCKP"/>
<dbReference type="PANTHER" id="PTHR23040:SF1">
    <property type="entry name" value="OUTER DYNEIN ARM-DOCKING COMPLEX SUBUNIT 4"/>
    <property type="match status" value="1"/>
</dbReference>
<evidence type="ECO:0000256" key="6">
    <source>
        <dbReference type="ARBA" id="ARBA00023273"/>
    </source>
</evidence>
<keyword evidence="14" id="KW-1185">Reference proteome</keyword>
<evidence type="ECO:0000313" key="12">
    <source>
        <dbReference type="EMBL" id="ELT90815.1"/>
    </source>
</evidence>
<proteinExistence type="predicted"/>
<dbReference type="PANTHER" id="PTHR23040">
    <property type="match status" value="1"/>
</dbReference>
<keyword evidence="5" id="KW-0206">Cytoskeleton</keyword>
<evidence type="ECO:0000256" key="4">
    <source>
        <dbReference type="ARBA" id="ARBA00022803"/>
    </source>
</evidence>
<keyword evidence="3" id="KW-0677">Repeat</keyword>
<feature type="compositionally biased region" description="Basic and acidic residues" evidence="11">
    <location>
        <begin position="583"/>
        <end position="593"/>
    </location>
</feature>
<dbReference type="InterPro" id="IPR011990">
    <property type="entry name" value="TPR-like_helical_dom_sf"/>
</dbReference>
<dbReference type="SMART" id="SM00028">
    <property type="entry name" value="TPR"/>
    <property type="match status" value="6"/>
</dbReference>
<feature type="compositionally biased region" description="Pro residues" evidence="11">
    <location>
        <begin position="537"/>
        <end position="546"/>
    </location>
</feature>
<organism evidence="12">
    <name type="scientific">Capitella teleta</name>
    <name type="common">Polychaete worm</name>
    <dbReference type="NCBI Taxonomy" id="283909"/>
    <lineage>
        <taxon>Eukaryota</taxon>
        <taxon>Metazoa</taxon>
        <taxon>Spiralia</taxon>
        <taxon>Lophotrochozoa</taxon>
        <taxon>Annelida</taxon>
        <taxon>Polychaeta</taxon>
        <taxon>Sedentaria</taxon>
        <taxon>Scolecida</taxon>
        <taxon>Capitellidae</taxon>
        <taxon>Capitella</taxon>
    </lineage>
</organism>
<dbReference type="HOGENOM" id="CLU_023648_2_0_1"/>
<feature type="region of interest" description="Disordered" evidence="11">
    <location>
        <begin position="487"/>
        <end position="593"/>
    </location>
</feature>
<dbReference type="EMBL" id="AMQN01003034">
    <property type="status" value="NOT_ANNOTATED_CDS"/>
    <property type="molecule type" value="Genomic_DNA"/>
</dbReference>
<dbReference type="Pfam" id="PF13176">
    <property type="entry name" value="TPR_7"/>
    <property type="match status" value="1"/>
</dbReference>
<dbReference type="STRING" id="283909.R7TIC9"/>
<protein>
    <recommendedName>
        <fullName evidence="7">Outer dynein arm-docking complex subunit 4</fullName>
    </recommendedName>
    <alternativeName>
        <fullName evidence="8">Tetratricopeptide repeat protein 25</fullName>
    </alternativeName>
</protein>
<reference evidence="13" key="3">
    <citation type="submission" date="2015-06" db="UniProtKB">
        <authorList>
            <consortium name="EnsemblMetazoa"/>
        </authorList>
    </citation>
    <scope>IDENTIFICATION</scope>
</reference>
<dbReference type="FunFam" id="1.25.40.10:FF:000795">
    <property type="entry name" value="Tetratricopeptide repeat protein 25"/>
    <property type="match status" value="1"/>
</dbReference>
<dbReference type="GO" id="GO:0005930">
    <property type="term" value="C:axoneme"/>
    <property type="evidence" value="ECO:0007669"/>
    <property type="project" value="UniProtKB-SubCell"/>
</dbReference>
<dbReference type="EnsemblMetazoa" id="CapteT148055">
    <property type="protein sequence ID" value="CapteP148055"/>
    <property type="gene ID" value="CapteG148055"/>
</dbReference>
<feature type="compositionally biased region" description="Basic and acidic residues" evidence="11">
    <location>
        <begin position="523"/>
        <end position="535"/>
    </location>
</feature>
<dbReference type="Proteomes" id="UP000014760">
    <property type="component" value="Unassembled WGS sequence"/>
</dbReference>
<reference evidence="12 14" key="2">
    <citation type="journal article" date="2013" name="Nature">
        <title>Insights into bilaterian evolution from three spiralian genomes.</title>
        <authorList>
            <person name="Simakov O."/>
            <person name="Marletaz F."/>
            <person name="Cho S.J."/>
            <person name="Edsinger-Gonzales E."/>
            <person name="Havlak P."/>
            <person name="Hellsten U."/>
            <person name="Kuo D.H."/>
            <person name="Larsson T."/>
            <person name="Lv J."/>
            <person name="Arendt D."/>
            <person name="Savage R."/>
            <person name="Osoegawa K."/>
            <person name="de Jong P."/>
            <person name="Grimwood J."/>
            <person name="Chapman J.A."/>
            <person name="Shapiro H."/>
            <person name="Aerts A."/>
            <person name="Otillar R.P."/>
            <person name="Terry A.Y."/>
            <person name="Boore J.L."/>
            <person name="Grigoriev I.V."/>
            <person name="Lindberg D.R."/>
            <person name="Seaver E.C."/>
            <person name="Weisblat D.A."/>
            <person name="Putnam N.H."/>
            <person name="Rokhsar D.S."/>
        </authorList>
    </citation>
    <scope>NUCLEOTIDE SEQUENCE</scope>
    <source>
        <strain evidence="12 14">I ESC-2004</strain>
    </source>
</reference>
<feature type="compositionally biased region" description="Pro residues" evidence="11">
    <location>
        <begin position="509"/>
        <end position="518"/>
    </location>
</feature>
<dbReference type="SUPFAM" id="SSF48452">
    <property type="entry name" value="TPR-like"/>
    <property type="match status" value="1"/>
</dbReference>
<keyword evidence="4 9" id="KW-0802">TPR repeat</keyword>
<comment type="subcellular location">
    <subcellularLocation>
        <location evidence="1">Cytoplasm</location>
        <location evidence="1">Cytoskeleton</location>
        <location evidence="1">Cilium axoneme</location>
    </subcellularLocation>
</comment>
<feature type="compositionally biased region" description="Basic and acidic residues" evidence="11">
    <location>
        <begin position="494"/>
        <end position="508"/>
    </location>
</feature>
<evidence type="ECO:0000256" key="11">
    <source>
        <dbReference type="SAM" id="MobiDB-lite"/>
    </source>
</evidence>
<dbReference type="Pfam" id="PF13432">
    <property type="entry name" value="TPR_16"/>
    <property type="match status" value="1"/>
</dbReference>
<feature type="repeat" description="TPR" evidence="9">
    <location>
        <begin position="350"/>
        <end position="383"/>
    </location>
</feature>
<evidence type="ECO:0000256" key="2">
    <source>
        <dbReference type="ARBA" id="ARBA00022490"/>
    </source>
</evidence>
<dbReference type="InterPro" id="IPR040111">
    <property type="entry name" value="ODAD4"/>
</dbReference>
<dbReference type="OrthoDB" id="10268002at2759"/>